<feature type="compositionally biased region" description="Basic and acidic residues" evidence="1">
    <location>
        <begin position="282"/>
        <end position="292"/>
    </location>
</feature>
<dbReference type="GO" id="GO:0004674">
    <property type="term" value="F:protein serine/threonine kinase activity"/>
    <property type="evidence" value="ECO:0007669"/>
    <property type="project" value="TreeGrafter"/>
</dbReference>
<dbReference type="PANTHER" id="PTHR44329:SF140">
    <property type="entry name" value="INACTIVE PROTEIN TYROSINE KINASE PTKL"/>
    <property type="match status" value="1"/>
</dbReference>
<feature type="region of interest" description="Disordered" evidence="1">
    <location>
        <begin position="1412"/>
        <end position="1507"/>
    </location>
</feature>
<dbReference type="InterPro" id="IPR013761">
    <property type="entry name" value="SAM/pointed_sf"/>
</dbReference>
<dbReference type="PROSITE" id="PS50011">
    <property type="entry name" value="PROTEIN_KINASE_DOM"/>
    <property type="match status" value="1"/>
</dbReference>
<feature type="region of interest" description="Disordered" evidence="1">
    <location>
        <begin position="990"/>
        <end position="1009"/>
    </location>
</feature>
<accession>A0A0G4GGG3</accession>
<feature type="compositionally biased region" description="Basic and acidic residues" evidence="1">
    <location>
        <begin position="199"/>
        <end position="210"/>
    </location>
</feature>
<evidence type="ECO:0000256" key="1">
    <source>
        <dbReference type="SAM" id="MobiDB-lite"/>
    </source>
</evidence>
<dbReference type="Gene3D" id="3.30.200.20">
    <property type="entry name" value="Phosphorylase Kinase, domain 1"/>
    <property type="match status" value="1"/>
</dbReference>
<feature type="region of interest" description="Disordered" evidence="1">
    <location>
        <begin position="185"/>
        <end position="329"/>
    </location>
</feature>
<feature type="compositionally biased region" description="Acidic residues" evidence="1">
    <location>
        <begin position="313"/>
        <end position="326"/>
    </location>
</feature>
<name>A0A0G4GGG3_9ALVE</name>
<sequence length="1507" mass="163971">MGNVLAVKDGPCGVSQRHQYRKQVAGGKKYRGPLVANAPHTPVGGKGIFLNASGGAFVGSVVNGLESGLGVEGDVSGTVFEGLFKDGKRHGEGIAVNVWGEQLSGHWVNGVPSGEMLRIRVSGERFLEVWSEGKRVNSTKLSPHAKLNIFLGSAPSAALPSMLGSEDLHALPVQVQPVNMNSFHHHQQHYSGRGGVLSPERERDRGGGHDRGRRGGSGELDGSDALLKETYFGDSAKRPHGTSFSGVRPNYFEGGDPFMDAPPRRRAEMVEASSSEEDELDAHENMMMHGHEGGNGPGSYRRRGRKKTKAGDGETDSWGEESDGEGSSDCLSSEIFVMHRGGQRGAGGEFRDRHGEEETVVRQPAWQRKEMSKWNRRDVCEWLCEVGVPELIGTFREKGLRGRDLEEMTLLGMREDLEMEDPLSRNRLMQLIWNYRYREDSTTVTRTPVRGGSLAGGGGGADAHLTSKMAPTPETLRALDSTLGGGTHSKFPLSHAQGGHGSSPLYGMRLPPVGSTARDNGGTHPHPHHHAGEGVHRQSLAVEMSLLPEFARTRKEALLHSEFRKGRFQSKNHCYGIPFHELRLGWQCGLYFDPLVLKRPGQALWNGFVGWQLEGLGGPGSGGAVGSAAVPTRFGARGGPLEFRVARSSQSWLLSAHCRLRGRTFEGEWHGTRVAVKAFPSYIPTSKIEDWQKLMMRLTELRHPNLCLLLGAAEYDGVSWNEGPDTFCTRWRREDLQEEEELRRSREESRRIAARRDRERRGGGRRDRSMSANRRPASRSPPRLHSTEGATLNPVHERESGCDGSEDSDDFYDLHGDGGGQGDGNYHPPGDPRADAHLAVPPTSVKVLRSPGPTAQLSGALRNQVAGLGIPEQPGGFSFSQLTPEGAVKSRPVACVVSEFLPLGDLFSWLHGTEGPHGKGGRSASGPVSMERALQIAKDVAVALAYLHSRGVPHLNLKPHNILLDRSFRAKVADFAGPLVEECFVPRASPRRGTAARSGAGAASSDGRDSRLFASSFASEIPDAECLDVDRESGGPGSRQASPERGPWPHRGGRDGHQPQQQAQAQGGVRSAERERERKAAAERVIERERARLEAKGARPQLFPDRSAPSDAHARVATWNAARTLNWTAPEALRTGSLLSGSLAADVYSFGLIFWELLSNRIPFGEMTDMQIRIAVGFGGDRPPDLQGRLPGVGAAMKLIHACLAHDPGRRPRFEVIVEYLCRLQKSAFSEAESALLTFMNGAITLGGEGGDNDDGDAAGVVSAERAEMEMAAHEEDDFQDDSVQEHHMGGAGAHPEGHMYAHHLPHTDNHMNVHMNMPHTRRPNNQISHQHPHPHHQNVGRGGLPLQQTHIVTREEEAPVRMTARDLAAIAYSHTHAHTQRHQERHPVEQPREGGAALHWDSQQQPVHHYEAGAGAGGMNLNGMGSNVGSGRASAGGQQTSAQPPEGSFPPSWGPTQTRTVQQSATGNPFPSPPPPRQEPQQQQQQQQDREKDDNSSKARAFTVPD</sequence>
<reference evidence="4" key="1">
    <citation type="submission" date="2014-11" db="EMBL/GenBank/DDBJ databases">
        <authorList>
            <person name="Otto D Thomas"/>
            <person name="Naeem Raeece"/>
        </authorList>
    </citation>
    <scope>NUCLEOTIDE SEQUENCE</scope>
</reference>
<evidence type="ECO:0000259" key="3">
    <source>
        <dbReference type="PROSITE" id="PS50105"/>
    </source>
</evidence>
<evidence type="ECO:0000313" key="4">
    <source>
        <dbReference type="EMBL" id="CEM28714.1"/>
    </source>
</evidence>
<organism evidence="4">
    <name type="scientific">Chromera velia CCMP2878</name>
    <dbReference type="NCBI Taxonomy" id="1169474"/>
    <lineage>
        <taxon>Eukaryota</taxon>
        <taxon>Sar</taxon>
        <taxon>Alveolata</taxon>
        <taxon>Colpodellida</taxon>
        <taxon>Chromeraceae</taxon>
        <taxon>Chromera</taxon>
    </lineage>
</organism>
<protein>
    <recommendedName>
        <fullName evidence="5">Protein kinase domain-containing protein</fullName>
    </recommendedName>
</protein>
<dbReference type="SUPFAM" id="SSF56112">
    <property type="entry name" value="Protein kinase-like (PK-like)"/>
    <property type="match status" value="1"/>
</dbReference>
<feature type="domain" description="SAM" evidence="3">
    <location>
        <begin position="374"/>
        <end position="438"/>
    </location>
</feature>
<dbReference type="SUPFAM" id="SSF47769">
    <property type="entry name" value="SAM/Pointed domain"/>
    <property type="match status" value="1"/>
</dbReference>
<dbReference type="InterPro" id="IPR000719">
    <property type="entry name" value="Prot_kinase_dom"/>
</dbReference>
<feature type="compositionally biased region" description="Polar residues" evidence="1">
    <location>
        <begin position="1455"/>
        <end position="1468"/>
    </location>
</feature>
<dbReference type="SUPFAM" id="SSF82185">
    <property type="entry name" value="Histone H3 K4-specific methyltransferase SET7/9 N-terminal domain"/>
    <property type="match status" value="1"/>
</dbReference>
<dbReference type="Gene3D" id="1.10.510.10">
    <property type="entry name" value="Transferase(Phosphotransferase) domain 1"/>
    <property type="match status" value="2"/>
</dbReference>
<dbReference type="Gene3D" id="1.10.150.50">
    <property type="entry name" value="Transcription Factor, Ets-1"/>
    <property type="match status" value="1"/>
</dbReference>
<feature type="compositionally biased region" description="Low complexity" evidence="1">
    <location>
        <begin position="770"/>
        <end position="783"/>
    </location>
</feature>
<feature type="compositionally biased region" description="Basic and acidic residues" evidence="1">
    <location>
        <begin position="1382"/>
        <end position="1393"/>
    </location>
</feature>
<dbReference type="Pfam" id="PF07714">
    <property type="entry name" value="PK_Tyr_Ser-Thr"/>
    <property type="match status" value="2"/>
</dbReference>
<gene>
    <name evidence="4" type="ORF">Cvel_21785</name>
</gene>
<dbReference type="PANTHER" id="PTHR44329">
    <property type="entry name" value="SERINE/THREONINE-PROTEIN KINASE TNNI3K-RELATED"/>
    <property type="match status" value="1"/>
</dbReference>
<dbReference type="InterPro" id="IPR001245">
    <property type="entry name" value="Ser-Thr/Tyr_kinase_cat_dom"/>
</dbReference>
<dbReference type="Gene3D" id="2.20.110.10">
    <property type="entry name" value="Histone H3 K4-specific methyltransferase SET7/9 N-terminal domain"/>
    <property type="match status" value="1"/>
</dbReference>
<feature type="region of interest" description="Disordered" evidence="1">
    <location>
        <begin position="512"/>
        <end position="535"/>
    </location>
</feature>
<dbReference type="InterPro" id="IPR011009">
    <property type="entry name" value="Kinase-like_dom_sf"/>
</dbReference>
<proteinExistence type="predicted"/>
<evidence type="ECO:0000259" key="2">
    <source>
        <dbReference type="PROSITE" id="PS50011"/>
    </source>
</evidence>
<feature type="compositionally biased region" description="Basic and acidic residues" evidence="1">
    <location>
        <begin position="1489"/>
        <end position="1498"/>
    </location>
</feature>
<feature type="compositionally biased region" description="Low complexity" evidence="1">
    <location>
        <begin position="990"/>
        <end position="1005"/>
    </location>
</feature>
<dbReference type="InterPro" id="IPR051681">
    <property type="entry name" value="Ser/Thr_Kinases-Pseudokinases"/>
</dbReference>
<dbReference type="GO" id="GO:0005524">
    <property type="term" value="F:ATP binding"/>
    <property type="evidence" value="ECO:0007669"/>
    <property type="project" value="InterPro"/>
</dbReference>
<feature type="compositionally biased region" description="Low complexity" evidence="1">
    <location>
        <begin position="1422"/>
        <end position="1432"/>
    </location>
</feature>
<dbReference type="VEuPathDB" id="CryptoDB:Cvel_21785"/>
<feature type="compositionally biased region" description="Basic and acidic residues" evidence="1">
    <location>
        <begin position="738"/>
        <end position="769"/>
    </location>
</feature>
<dbReference type="EMBL" id="CDMZ01001186">
    <property type="protein sequence ID" value="CEM28714.1"/>
    <property type="molecule type" value="Genomic_DNA"/>
</dbReference>
<evidence type="ECO:0008006" key="5">
    <source>
        <dbReference type="Google" id="ProtNLM"/>
    </source>
</evidence>
<dbReference type="PROSITE" id="PS50105">
    <property type="entry name" value="SAM_DOMAIN"/>
    <property type="match status" value="1"/>
</dbReference>
<dbReference type="InterPro" id="IPR001660">
    <property type="entry name" value="SAM"/>
</dbReference>
<feature type="domain" description="Protein kinase" evidence="2">
    <location>
        <begin position="811"/>
        <end position="1229"/>
    </location>
</feature>
<feature type="region of interest" description="Disordered" evidence="1">
    <location>
        <begin position="1024"/>
        <end position="1081"/>
    </location>
</feature>
<feature type="region of interest" description="Disordered" evidence="1">
    <location>
        <begin position="1376"/>
        <end position="1396"/>
    </location>
</feature>
<feature type="compositionally biased region" description="Basic and acidic residues" evidence="1">
    <location>
        <begin position="1071"/>
        <end position="1081"/>
    </location>
</feature>
<feature type="region of interest" description="Disordered" evidence="1">
    <location>
        <begin position="738"/>
        <end position="837"/>
    </location>
</feature>